<dbReference type="Proteomes" id="UP000595437">
    <property type="component" value="Chromosome 1"/>
</dbReference>
<sequence>MAIQDFQKAAKTAMYHVHQIIQDTVEKGVNPVDFLLITFVNEKLPARAVADWEAMLIGKEEEHKRRNVLEGQCCSLTRVRVIYYFVILLRNN</sequence>
<name>A0A7T8QVI1_CALRO</name>
<dbReference type="EMBL" id="CP045890">
    <property type="protein sequence ID" value="QQP56587.1"/>
    <property type="molecule type" value="Genomic_DNA"/>
</dbReference>
<evidence type="ECO:0000313" key="2">
    <source>
        <dbReference type="Proteomes" id="UP000595437"/>
    </source>
</evidence>
<keyword evidence="2" id="KW-1185">Reference proteome</keyword>
<dbReference type="AlphaFoldDB" id="A0A7T8QVI1"/>
<proteinExistence type="predicted"/>
<gene>
    <name evidence="1" type="ORF">FKW44_001297</name>
</gene>
<organism evidence="1 2">
    <name type="scientific">Caligus rogercresseyi</name>
    <name type="common">Sea louse</name>
    <dbReference type="NCBI Taxonomy" id="217165"/>
    <lineage>
        <taxon>Eukaryota</taxon>
        <taxon>Metazoa</taxon>
        <taxon>Ecdysozoa</taxon>
        <taxon>Arthropoda</taxon>
        <taxon>Crustacea</taxon>
        <taxon>Multicrustacea</taxon>
        <taxon>Hexanauplia</taxon>
        <taxon>Copepoda</taxon>
        <taxon>Siphonostomatoida</taxon>
        <taxon>Caligidae</taxon>
        <taxon>Caligus</taxon>
    </lineage>
</organism>
<evidence type="ECO:0000313" key="1">
    <source>
        <dbReference type="EMBL" id="QQP56587.1"/>
    </source>
</evidence>
<accession>A0A7T8QVI1</accession>
<protein>
    <submittedName>
        <fullName evidence="1">Uncharacterized protein</fullName>
    </submittedName>
</protein>
<reference evidence="2" key="1">
    <citation type="submission" date="2021-01" db="EMBL/GenBank/DDBJ databases">
        <title>Caligus Genome Assembly.</title>
        <authorList>
            <person name="Gallardo-Escarate C."/>
        </authorList>
    </citation>
    <scope>NUCLEOTIDE SEQUENCE [LARGE SCALE GENOMIC DNA]</scope>
</reference>